<dbReference type="STRING" id="546364.SAMN04489730_6465"/>
<dbReference type="EMBL" id="FPJG01000006">
    <property type="protein sequence ID" value="SFW86676.1"/>
    <property type="molecule type" value="Genomic_DNA"/>
</dbReference>
<evidence type="ECO:0000256" key="1">
    <source>
        <dbReference type="SAM" id="MobiDB-lite"/>
    </source>
</evidence>
<evidence type="ECO:0000313" key="2">
    <source>
        <dbReference type="EMBL" id="SFW86676.1"/>
    </source>
</evidence>
<dbReference type="Proteomes" id="UP000182740">
    <property type="component" value="Unassembled WGS sequence"/>
</dbReference>
<evidence type="ECO:0000313" key="3">
    <source>
        <dbReference type="Proteomes" id="UP000182740"/>
    </source>
</evidence>
<name>A0A1K1SR37_9PSEU</name>
<feature type="region of interest" description="Disordered" evidence="1">
    <location>
        <begin position="55"/>
        <end position="91"/>
    </location>
</feature>
<organism evidence="2 3">
    <name type="scientific">Amycolatopsis australiensis</name>
    <dbReference type="NCBI Taxonomy" id="546364"/>
    <lineage>
        <taxon>Bacteria</taxon>
        <taxon>Bacillati</taxon>
        <taxon>Actinomycetota</taxon>
        <taxon>Actinomycetes</taxon>
        <taxon>Pseudonocardiales</taxon>
        <taxon>Pseudonocardiaceae</taxon>
        <taxon>Amycolatopsis</taxon>
    </lineage>
</organism>
<accession>A0A1K1SR37</accession>
<protein>
    <submittedName>
        <fullName evidence="2">Uncharacterized protein</fullName>
    </submittedName>
</protein>
<reference evidence="3" key="1">
    <citation type="submission" date="2016-11" db="EMBL/GenBank/DDBJ databases">
        <authorList>
            <person name="Varghese N."/>
            <person name="Submissions S."/>
        </authorList>
    </citation>
    <scope>NUCLEOTIDE SEQUENCE [LARGE SCALE GENOMIC DNA]</scope>
    <source>
        <strain evidence="3">DSM 44671</strain>
    </source>
</reference>
<gene>
    <name evidence="2" type="ORF">SAMN04489730_6465</name>
</gene>
<dbReference type="RefSeq" id="WP_072479789.1">
    <property type="nucleotide sequence ID" value="NZ_FPJG01000006.1"/>
</dbReference>
<keyword evidence="3" id="KW-1185">Reference proteome</keyword>
<dbReference type="OrthoDB" id="8409886at2"/>
<sequence length="548" mass="58764">MSDIANEPAAMMAAMLSSIIGQVKESRPTKTDGSGLTTGFVFHQLPIGQLVDPRDFANAWTPAGGTPPGAPGGKPPTTPPPGGDPSAKQAQQTAFNTCELVDTLIMPTDDGTYKGWPQSRKLSVAYGQLLQSLEAPPPPPRSASEQAAIDDATKRLYNTDPNGTYIVTPKYKQYQLNAQAYQDAKAAYAKAEAQAVADPSSADWWPQTSASLQQKVDTAYDQWKTEGADDIEAALATLESLGIPLEQGMIAKARKLYDQWQVALAGVPSKVAYSAVSPSQWADYNVDDVGFNYLKIDTGDYHSHYESHGLSITTGDWSASSSTSSGTGGVGIFGFGFTASHGEHKEETEGHTRSDQWESAQFHNDSKNLSVELEWGLCRIDRPWLVSDLFYMRNYWAKGQSAKAVSDGTLAGQLNRNPPSFLPTIPTHFLVVRNVKITLDTQSTDYATFEHLFSQSDDQSLFTSSSTSGGVAGMFGCISFGGGGSHQESHFSASAEHTEGHDDRSDYGVTFTDGVVGIKGAQIVAWLSEVVPACPPLDDPDLPKQAGA</sequence>
<feature type="compositionally biased region" description="Pro residues" evidence="1">
    <location>
        <begin position="68"/>
        <end position="83"/>
    </location>
</feature>
<proteinExistence type="predicted"/>
<dbReference type="AlphaFoldDB" id="A0A1K1SR37"/>